<dbReference type="Pfam" id="PF00750">
    <property type="entry name" value="tRNA-synt_1d"/>
    <property type="match status" value="1"/>
</dbReference>
<dbReference type="SUPFAM" id="SSF47323">
    <property type="entry name" value="Anticodon-binding domain of a subclass of class I aminoacyl-tRNA synthetases"/>
    <property type="match status" value="1"/>
</dbReference>
<evidence type="ECO:0000256" key="9">
    <source>
        <dbReference type="ARBA" id="ARBA00023146"/>
    </source>
</evidence>
<dbReference type="SMART" id="SM01016">
    <property type="entry name" value="Arg_tRNA_synt_N"/>
    <property type="match status" value="1"/>
</dbReference>
<dbReference type="PANTHER" id="PTHR11956">
    <property type="entry name" value="ARGINYL-TRNA SYNTHETASE"/>
    <property type="match status" value="1"/>
</dbReference>
<dbReference type="InterPro" id="IPR005148">
    <property type="entry name" value="Arg-tRNA-synth_N"/>
</dbReference>
<dbReference type="Gene3D" id="3.40.50.620">
    <property type="entry name" value="HUPs"/>
    <property type="match status" value="1"/>
</dbReference>
<evidence type="ECO:0000256" key="5">
    <source>
        <dbReference type="ARBA" id="ARBA00022598"/>
    </source>
</evidence>
<dbReference type="GO" id="GO:0006420">
    <property type="term" value="P:arginyl-tRNA aminoacylation"/>
    <property type="evidence" value="ECO:0007669"/>
    <property type="project" value="UniProtKB-UniRule"/>
</dbReference>
<evidence type="ECO:0000313" key="15">
    <source>
        <dbReference type="EMBL" id="OGN15147.1"/>
    </source>
</evidence>
<comment type="catalytic activity">
    <reaction evidence="10 11">
        <text>tRNA(Arg) + L-arginine + ATP = L-arginyl-tRNA(Arg) + AMP + diphosphate</text>
        <dbReference type="Rhea" id="RHEA:20301"/>
        <dbReference type="Rhea" id="RHEA-COMP:9658"/>
        <dbReference type="Rhea" id="RHEA-COMP:9673"/>
        <dbReference type="ChEBI" id="CHEBI:30616"/>
        <dbReference type="ChEBI" id="CHEBI:32682"/>
        <dbReference type="ChEBI" id="CHEBI:33019"/>
        <dbReference type="ChEBI" id="CHEBI:78442"/>
        <dbReference type="ChEBI" id="CHEBI:78513"/>
        <dbReference type="ChEBI" id="CHEBI:456215"/>
        <dbReference type="EC" id="6.1.1.19"/>
    </reaction>
</comment>
<dbReference type="PANTHER" id="PTHR11956:SF5">
    <property type="entry name" value="ARGININE--TRNA LIGASE, CYTOPLASMIC"/>
    <property type="match status" value="1"/>
</dbReference>
<evidence type="ECO:0000256" key="11">
    <source>
        <dbReference type="HAMAP-Rule" id="MF_00123"/>
    </source>
</evidence>
<keyword evidence="5 11" id="KW-0436">Ligase</keyword>
<dbReference type="EC" id="6.1.1.19" evidence="11"/>
<dbReference type="Gene3D" id="1.10.730.10">
    <property type="entry name" value="Isoleucyl-tRNA Synthetase, Domain 1"/>
    <property type="match status" value="1"/>
</dbReference>
<evidence type="ECO:0000256" key="8">
    <source>
        <dbReference type="ARBA" id="ARBA00022917"/>
    </source>
</evidence>
<dbReference type="FunFam" id="3.40.50.620:FF:000116">
    <property type="entry name" value="Arginine--tRNA ligase"/>
    <property type="match status" value="1"/>
</dbReference>
<dbReference type="GO" id="GO:0005524">
    <property type="term" value="F:ATP binding"/>
    <property type="evidence" value="ECO:0007669"/>
    <property type="project" value="UniProtKB-UniRule"/>
</dbReference>
<dbReference type="NCBIfam" id="TIGR00456">
    <property type="entry name" value="argS"/>
    <property type="match status" value="1"/>
</dbReference>
<evidence type="ECO:0000259" key="13">
    <source>
        <dbReference type="SMART" id="SM00836"/>
    </source>
</evidence>
<comment type="subcellular location">
    <subcellularLocation>
        <location evidence="1 11">Cytoplasm</location>
    </subcellularLocation>
</comment>
<keyword evidence="9 11" id="KW-0030">Aminoacyl-tRNA synthetase</keyword>
<dbReference type="SUPFAM" id="SSF55190">
    <property type="entry name" value="Arginyl-tRNA synthetase (ArgRS), N-terminal 'additional' domain"/>
    <property type="match status" value="1"/>
</dbReference>
<evidence type="ECO:0000256" key="6">
    <source>
        <dbReference type="ARBA" id="ARBA00022741"/>
    </source>
</evidence>
<dbReference type="Proteomes" id="UP000176581">
    <property type="component" value="Unassembled WGS sequence"/>
</dbReference>
<comment type="subunit">
    <text evidence="3 11">Monomer.</text>
</comment>
<name>A0A1F8FPQ5_9BACT</name>
<reference evidence="15 16" key="1">
    <citation type="journal article" date="2016" name="Nat. Commun.">
        <title>Thousands of microbial genomes shed light on interconnected biogeochemical processes in an aquifer system.</title>
        <authorList>
            <person name="Anantharaman K."/>
            <person name="Brown C.T."/>
            <person name="Hug L.A."/>
            <person name="Sharon I."/>
            <person name="Castelle C.J."/>
            <person name="Probst A.J."/>
            <person name="Thomas B.C."/>
            <person name="Singh A."/>
            <person name="Wilkins M.J."/>
            <person name="Karaoz U."/>
            <person name="Brodie E.L."/>
            <person name="Williams K.H."/>
            <person name="Hubbard S.S."/>
            <person name="Banfield J.F."/>
        </authorList>
    </citation>
    <scope>NUCLEOTIDE SEQUENCE [LARGE SCALE GENOMIC DNA]</scope>
</reference>
<keyword evidence="4 11" id="KW-0963">Cytoplasm</keyword>
<comment type="caution">
    <text evidence="15">The sequence shown here is derived from an EMBL/GenBank/DDBJ whole genome shotgun (WGS) entry which is preliminary data.</text>
</comment>
<accession>A0A1F8FPQ5</accession>
<dbReference type="Pfam" id="PF05746">
    <property type="entry name" value="DALR_1"/>
    <property type="match status" value="1"/>
</dbReference>
<dbReference type="InterPro" id="IPR035684">
    <property type="entry name" value="ArgRS_core"/>
</dbReference>
<feature type="domain" description="Arginyl tRNA synthetase N-terminal" evidence="14">
    <location>
        <begin position="2"/>
        <end position="84"/>
    </location>
</feature>
<dbReference type="CDD" id="cd00671">
    <property type="entry name" value="ArgRS_core"/>
    <property type="match status" value="1"/>
</dbReference>
<dbReference type="AlphaFoldDB" id="A0A1F8FPQ5"/>
<keyword evidence="7 11" id="KW-0067">ATP-binding</keyword>
<dbReference type="InterPro" id="IPR001278">
    <property type="entry name" value="Arg-tRNA-ligase"/>
</dbReference>
<feature type="domain" description="DALR anticodon binding" evidence="13">
    <location>
        <begin position="449"/>
        <end position="563"/>
    </location>
</feature>
<dbReference type="InterPro" id="IPR036695">
    <property type="entry name" value="Arg-tRNA-synth_N_sf"/>
</dbReference>
<proteinExistence type="inferred from homology"/>
<evidence type="ECO:0000256" key="12">
    <source>
        <dbReference type="RuleBase" id="RU363038"/>
    </source>
</evidence>
<keyword evidence="8 11" id="KW-0648">Protein biosynthesis</keyword>
<evidence type="ECO:0000256" key="1">
    <source>
        <dbReference type="ARBA" id="ARBA00004496"/>
    </source>
</evidence>
<dbReference type="GO" id="GO:0005737">
    <property type="term" value="C:cytoplasm"/>
    <property type="evidence" value="ECO:0007669"/>
    <property type="project" value="UniProtKB-SubCell"/>
</dbReference>
<dbReference type="FunFam" id="1.10.730.10:FF:000006">
    <property type="entry name" value="Arginyl-tRNA synthetase 2, mitochondrial"/>
    <property type="match status" value="1"/>
</dbReference>
<evidence type="ECO:0000313" key="16">
    <source>
        <dbReference type="Proteomes" id="UP000176581"/>
    </source>
</evidence>
<dbReference type="Pfam" id="PF03485">
    <property type="entry name" value="Arg_tRNA_synt_N"/>
    <property type="match status" value="1"/>
</dbReference>
<comment type="caution">
    <text evidence="11">Lacks conserved residue(s) required for the propagation of feature annotation.</text>
</comment>
<dbReference type="InterPro" id="IPR009080">
    <property type="entry name" value="tRNAsynth_Ia_anticodon-bd"/>
</dbReference>
<gene>
    <name evidence="11" type="primary">argS</name>
    <name evidence="15" type="ORF">A3J47_01465</name>
</gene>
<evidence type="ECO:0000259" key="14">
    <source>
        <dbReference type="SMART" id="SM01016"/>
    </source>
</evidence>
<dbReference type="GO" id="GO:0004814">
    <property type="term" value="F:arginine-tRNA ligase activity"/>
    <property type="evidence" value="ECO:0007669"/>
    <property type="project" value="UniProtKB-UniRule"/>
</dbReference>
<evidence type="ECO:0000256" key="2">
    <source>
        <dbReference type="ARBA" id="ARBA00005594"/>
    </source>
</evidence>
<evidence type="ECO:0000256" key="4">
    <source>
        <dbReference type="ARBA" id="ARBA00022490"/>
    </source>
</evidence>
<dbReference type="SMART" id="SM00836">
    <property type="entry name" value="DALR_1"/>
    <property type="match status" value="1"/>
</dbReference>
<dbReference type="HAMAP" id="MF_00123">
    <property type="entry name" value="Arg_tRNA_synth"/>
    <property type="match status" value="1"/>
</dbReference>
<dbReference type="Gene3D" id="3.30.1360.70">
    <property type="entry name" value="Arginyl tRNA synthetase N-terminal domain"/>
    <property type="match status" value="1"/>
</dbReference>
<keyword evidence="6 11" id="KW-0547">Nucleotide-binding</keyword>
<dbReference type="InterPro" id="IPR014729">
    <property type="entry name" value="Rossmann-like_a/b/a_fold"/>
</dbReference>
<evidence type="ECO:0000256" key="10">
    <source>
        <dbReference type="ARBA" id="ARBA00049339"/>
    </source>
</evidence>
<dbReference type="InterPro" id="IPR008909">
    <property type="entry name" value="DALR_anticod-bd"/>
</dbReference>
<dbReference type="SUPFAM" id="SSF52374">
    <property type="entry name" value="Nucleotidylyl transferase"/>
    <property type="match status" value="1"/>
</dbReference>
<evidence type="ECO:0000256" key="3">
    <source>
        <dbReference type="ARBA" id="ARBA00011245"/>
    </source>
</evidence>
<sequence>MVKNLLRQKLEAKFSGLDFDILVPPDDKMGDYSTNIAFVLAKKESKDPIKAGEALASELSKDKDLAGVFEKIEAVRPGFVNFFLKKEFIRKQLAEIYKNLDSFGKSDIGKGKTVIVEYGGTNIAKPMHVGHLRSIIIGDGLANVYEALGYKVIRWNYIGDWGTQFGNLIAAYKLWGDEGELKKEPIQTMLGLYVRFHEELKNDPGLESRGREEFKKLEEGDTDNRKLWEMFRKYSLEEFDTMFRQLDIKFDITKGESGYEDVISETVELINQKGVLKKSEGADIVELENLPPALIRKSDGTSLYITRDVASLKERIEKYNPSKILYVVANQQALHFEQLFAIWRMLGFAGRELVHIKFGMVLGEDGKKLATREGKVIPLQELIDKIVALALNVVQQKNPALSEEQTDKIAKAVGIGALKYSDLKQHPRTDMVFDWEAMLDISGNSGPYLQYTYARLASILERSENRKKGDVSLLTEPEEEKLMKRLLEFPDAVEKCTEQNVLNGLALYLYELSNNTSRFYESIRVLDDENIGRRNARLILVETVASVLERGFGILGIKTLKRI</sequence>
<organism evidence="15 16">
    <name type="scientific">Candidatus Yanofskybacteria bacterium RIFCSPHIGHO2_02_FULL_43_22</name>
    <dbReference type="NCBI Taxonomy" id="1802681"/>
    <lineage>
        <taxon>Bacteria</taxon>
        <taxon>Candidatus Yanofskyibacteriota</taxon>
    </lineage>
</organism>
<comment type="similarity">
    <text evidence="2 11 12">Belongs to the class-I aminoacyl-tRNA synthetase family.</text>
</comment>
<dbReference type="PRINTS" id="PR01038">
    <property type="entry name" value="TRNASYNTHARG"/>
</dbReference>
<dbReference type="EMBL" id="MGJV01000015">
    <property type="protein sequence ID" value="OGN15147.1"/>
    <property type="molecule type" value="Genomic_DNA"/>
</dbReference>
<evidence type="ECO:0000256" key="7">
    <source>
        <dbReference type="ARBA" id="ARBA00022840"/>
    </source>
</evidence>
<protein>
    <recommendedName>
        <fullName evidence="11">Arginine--tRNA ligase</fullName>
        <ecNumber evidence="11">6.1.1.19</ecNumber>
    </recommendedName>
    <alternativeName>
        <fullName evidence="11">Arginyl-tRNA synthetase</fullName>
        <shortName evidence="11">ArgRS</shortName>
    </alternativeName>
</protein>